<dbReference type="AlphaFoldDB" id="A0A2P2N4E7"/>
<sequence length="27" mass="3060">MGVRTLFSSSTRDCASSSSCFFLFFFK</sequence>
<dbReference type="EMBL" id="GGEC01056888">
    <property type="protein sequence ID" value="MBX37372.1"/>
    <property type="molecule type" value="Transcribed_RNA"/>
</dbReference>
<accession>A0A2P2N4E7</accession>
<name>A0A2P2N4E7_RHIMU</name>
<organism evidence="1">
    <name type="scientific">Rhizophora mucronata</name>
    <name type="common">Asiatic mangrove</name>
    <dbReference type="NCBI Taxonomy" id="61149"/>
    <lineage>
        <taxon>Eukaryota</taxon>
        <taxon>Viridiplantae</taxon>
        <taxon>Streptophyta</taxon>
        <taxon>Embryophyta</taxon>
        <taxon>Tracheophyta</taxon>
        <taxon>Spermatophyta</taxon>
        <taxon>Magnoliopsida</taxon>
        <taxon>eudicotyledons</taxon>
        <taxon>Gunneridae</taxon>
        <taxon>Pentapetalae</taxon>
        <taxon>rosids</taxon>
        <taxon>fabids</taxon>
        <taxon>Malpighiales</taxon>
        <taxon>Rhizophoraceae</taxon>
        <taxon>Rhizophora</taxon>
    </lineage>
</organism>
<reference evidence="1" key="1">
    <citation type="submission" date="2018-02" db="EMBL/GenBank/DDBJ databases">
        <title>Rhizophora mucronata_Transcriptome.</title>
        <authorList>
            <person name="Meera S.P."/>
            <person name="Sreeshan A."/>
            <person name="Augustine A."/>
        </authorList>
    </citation>
    <scope>NUCLEOTIDE SEQUENCE</scope>
    <source>
        <tissue evidence="1">Leaf</tissue>
    </source>
</reference>
<evidence type="ECO:0000313" key="1">
    <source>
        <dbReference type="EMBL" id="MBX37372.1"/>
    </source>
</evidence>
<proteinExistence type="predicted"/>
<protein>
    <submittedName>
        <fullName evidence="1">Uncharacterized protein</fullName>
    </submittedName>
</protein>